<dbReference type="SMART" id="SM00867">
    <property type="entry name" value="YceI"/>
    <property type="match status" value="1"/>
</dbReference>
<dbReference type="Pfam" id="PF04264">
    <property type="entry name" value="YceI"/>
    <property type="match status" value="1"/>
</dbReference>
<proteinExistence type="predicted"/>
<evidence type="ECO:0000313" key="2">
    <source>
        <dbReference type="EMBL" id="GEO08383.1"/>
    </source>
</evidence>
<dbReference type="EMBL" id="BJYT01000002">
    <property type="protein sequence ID" value="GEO08383.1"/>
    <property type="molecule type" value="Genomic_DNA"/>
</dbReference>
<dbReference type="PANTHER" id="PTHR34406">
    <property type="entry name" value="PROTEIN YCEI"/>
    <property type="match status" value="1"/>
</dbReference>
<dbReference type="Gene3D" id="2.40.128.110">
    <property type="entry name" value="Lipid/polyisoprenoid-binding, YceI-like"/>
    <property type="match status" value="1"/>
</dbReference>
<dbReference type="SUPFAM" id="SSF101874">
    <property type="entry name" value="YceI-like"/>
    <property type="match status" value="1"/>
</dbReference>
<keyword evidence="3" id="KW-1185">Reference proteome</keyword>
<reference evidence="2 3" key="1">
    <citation type="submission" date="2019-07" db="EMBL/GenBank/DDBJ databases">
        <title>Whole genome shotgun sequence of Segetibacter aerophilus NBRC 106135.</title>
        <authorList>
            <person name="Hosoyama A."/>
            <person name="Uohara A."/>
            <person name="Ohji S."/>
            <person name="Ichikawa N."/>
        </authorList>
    </citation>
    <scope>NUCLEOTIDE SEQUENCE [LARGE SCALE GENOMIC DNA]</scope>
    <source>
        <strain evidence="2 3">NBRC 106135</strain>
    </source>
</reference>
<dbReference type="PANTHER" id="PTHR34406:SF1">
    <property type="entry name" value="PROTEIN YCEI"/>
    <property type="match status" value="1"/>
</dbReference>
<evidence type="ECO:0000259" key="1">
    <source>
        <dbReference type="SMART" id="SM00867"/>
    </source>
</evidence>
<sequence>MATTKWSLDPTHSEIGFKIKHLMISNVSGNFNKFDVQVETNGDNFENANVTANIDVASINTNNEQRDAHLRNADFFEVEKHPEITFTSTKVERVDDDTFNLYGNLIIKETTKPVKLSVEYSGVAKDPWGNVKAGFTINGKINRKDFGINYNAVLETGGVMLGEELKVNGEIQLVKQAELQPA</sequence>
<dbReference type="OrthoDB" id="9811006at2"/>
<name>A0A512B8W4_9BACT</name>
<organism evidence="2 3">
    <name type="scientific">Segetibacter aerophilus</name>
    <dbReference type="NCBI Taxonomy" id="670293"/>
    <lineage>
        <taxon>Bacteria</taxon>
        <taxon>Pseudomonadati</taxon>
        <taxon>Bacteroidota</taxon>
        <taxon>Chitinophagia</taxon>
        <taxon>Chitinophagales</taxon>
        <taxon>Chitinophagaceae</taxon>
        <taxon>Segetibacter</taxon>
    </lineage>
</organism>
<dbReference type="InterPro" id="IPR007372">
    <property type="entry name" value="Lipid/polyisoprenoid-bd_YceI"/>
</dbReference>
<dbReference type="AlphaFoldDB" id="A0A512B8W4"/>
<accession>A0A512B8W4</accession>
<dbReference type="InterPro" id="IPR036761">
    <property type="entry name" value="TTHA0802/YceI-like_sf"/>
</dbReference>
<comment type="caution">
    <text evidence="2">The sequence shown here is derived from an EMBL/GenBank/DDBJ whole genome shotgun (WGS) entry which is preliminary data.</text>
</comment>
<feature type="domain" description="Lipid/polyisoprenoid-binding YceI-like" evidence="1">
    <location>
        <begin position="5"/>
        <end position="174"/>
    </location>
</feature>
<gene>
    <name evidence="2" type="ORF">SAE01_08790</name>
</gene>
<protein>
    <submittedName>
        <fullName evidence="2">Polyisoprenoid-binding protein</fullName>
    </submittedName>
</protein>
<dbReference type="RefSeq" id="WP_147202446.1">
    <property type="nucleotide sequence ID" value="NZ_BJYT01000002.1"/>
</dbReference>
<dbReference type="Proteomes" id="UP000321513">
    <property type="component" value="Unassembled WGS sequence"/>
</dbReference>
<evidence type="ECO:0000313" key="3">
    <source>
        <dbReference type="Proteomes" id="UP000321513"/>
    </source>
</evidence>